<comment type="caution">
    <text evidence="2">The sequence shown here is derived from an EMBL/GenBank/DDBJ whole genome shotgun (WGS) entry which is preliminary data.</text>
</comment>
<dbReference type="Proteomes" id="UP001301958">
    <property type="component" value="Unassembled WGS sequence"/>
</dbReference>
<feature type="compositionally biased region" description="Pro residues" evidence="1">
    <location>
        <begin position="12"/>
        <end position="29"/>
    </location>
</feature>
<proteinExistence type="predicted"/>
<dbReference type="AlphaFoldDB" id="A0AAN7BIW1"/>
<evidence type="ECO:0000313" key="2">
    <source>
        <dbReference type="EMBL" id="KAK4224316.1"/>
    </source>
</evidence>
<sequence length="223" mass="24459">MHILKPLALTNPPVPHPQITPPSTFPPLPNYNLLPRQTPLNNNNPNHSSCTSAFWSYLRANPTPNIHTYPSTLNTLGTHLWNSFPPHYDTIQPSDNPEIITTICEFYFKSYLFAPTIFGTTLEGEVSSAHSNYQSAWMSWASSAGEGLTSVARHCVEIKDTEGAGTPLLYAATGVESCLGALKAQFFNETEGVLNSGRQRMGPGVISELMLVWVGVNGVWVML</sequence>
<protein>
    <submittedName>
        <fullName evidence="2">Uncharacterized protein</fullName>
    </submittedName>
</protein>
<organism evidence="2 3">
    <name type="scientific">Podospora fimiseda</name>
    <dbReference type="NCBI Taxonomy" id="252190"/>
    <lineage>
        <taxon>Eukaryota</taxon>
        <taxon>Fungi</taxon>
        <taxon>Dikarya</taxon>
        <taxon>Ascomycota</taxon>
        <taxon>Pezizomycotina</taxon>
        <taxon>Sordariomycetes</taxon>
        <taxon>Sordariomycetidae</taxon>
        <taxon>Sordariales</taxon>
        <taxon>Podosporaceae</taxon>
        <taxon>Podospora</taxon>
    </lineage>
</organism>
<dbReference type="EMBL" id="MU865396">
    <property type="protein sequence ID" value="KAK4224316.1"/>
    <property type="molecule type" value="Genomic_DNA"/>
</dbReference>
<evidence type="ECO:0000313" key="3">
    <source>
        <dbReference type="Proteomes" id="UP001301958"/>
    </source>
</evidence>
<accession>A0AAN7BIW1</accession>
<reference evidence="2" key="1">
    <citation type="journal article" date="2023" name="Mol. Phylogenet. Evol.">
        <title>Genome-scale phylogeny and comparative genomics of the fungal order Sordariales.</title>
        <authorList>
            <person name="Hensen N."/>
            <person name="Bonometti L."/>
            <person name="Westerberg I."/>
            <person name="Brannstrom I.O."/>
            <person name="Guillou S."/>
            <person name="Cros-Aarteil S."/>
            <person name="Calhoun S."/>
            <person name="Haridas S."/>
            <person name="Kuo A."/>
            <person name="Mondo S."/>
            <person name="Pangilinan J."/>
            <person name="Riley R."/>
            <person name="LaButti K."/>
            <person name="Andreopoulos B."/>
            <person name="Lipzen A."/>
            <person name="Chen C."/>
            <person name="Yan M."/>
            <person name="Daum C."/>
            <person name="Ng V."/>
            <person name="Clum A."/>
            <person name="Steindorff A."/>
            <person name="Ohm R.A."/>
            <person name="Martin F."/>
            <person name="Silar P."/>
            <person name="Natvig D.O."/>
            <person name="Lalanne C."/>
            <person name="Gautier V."/>
            <person name="Ament-Velasquez S.L."/>
            <person name="Kruys A."/>
            <person name="Hutchinson M.I."/>
            <person name="Powell A.J."/>
            <person name="Barry K."/>
            <person name="Miller A.N."/>
            <person name="Grigoriev I.V."/>
            <person name="Debuchy R."/>
            <person name="Gladieux P."/>
            <person name="Hiltunen Thoren M."/>
            <person name="Johannesson H."/>
        </authorList>
    </citation>
    <scope>NUCLEOTIDE SEQUENCE</scope>
    <source>
        <strain evidence="2">CBS 990.96</strain>
    </source>
</reference>
<name>A0AAN7BIW1_9PEZI</name>
<evidence type="ECO:0000256" key="1">
    <source>
        <dbReference type="SAM" id="MobiDB-lite"/>
    </source>
</evidence>
<keyword evidence="3" id="KW-1185">Reference proteome</keyword>
<reference evidence="2" key="2">
    <citation type="submission" date="2023-05" db="EMBL/GenBank/DDBJ databases">
        <authorList>
            <consortium name="Lawrence Berkeley National Laboratory"/>
            <person name="Steindorff A."/>
            <person name="Hensen N."/>
            <person name="Bonometti L."/>
            <person name="Westerberg I."/>
            <person name="Brannstrom I.O."/>
            <person name="Guillou S."/>
            <person name="Cros-Aarteil S."/>
            <person name="Calhoun S."/>
            <person name="Haridas S."/>
            <person name="Kuo A."/>
            <person name="Mondo S."/>
            <person name="Pangilinan J."/>
            <person name="Riley R."/>
            <person name="Labutti K."/>
            <person name="Andreopoulos B."/>
            <person name="Lipzen A."/>
            <person name="Chen C."/>
            <person name="Yanf M."/>
            <person name="Daum C."/>
            <person name="Ng V."/>
            <person name="Clum A."/>
            <person name="Ohm R."/>
            <person name="Martin F."/>
            <person name="Silar P."/>
            <person name="Natvig D."/>
            <person name="Lalanne C."/>
            <person name="Gautier V."/>
            <person name="Ament-Velasquez S.L."/>
            <person name="Kruys A."/>
            <person name="Hutchinson M.I."/>
            <person name="Powell A.J."/>
            <person name="Barry K."/>
            <person name="Miller A.N."/>
            <person name="Grigoriev I.V."/>
            <person name="Debuchy R."/>
            <person name="Gladieux P."/>
            <person name="Thoren M.H."/>
            <person name="Johannesson H."/>
        </authorList>
    </citation>
    <scope>NUCLEOTIDE SEQUENCE</scope>
    <source>
        <strain evidence="2">CBS 990.96</strain>
    </source>
</reference>
<feature type="region of interest" description="Disordered" evidence="1">
    <location>
        <begin position="9"/>
        <end position="30"/>
    </location>
</feature>
<gene>
    <name evidence="2" type="ORF">QBC38DRAFT_458401</name>
</gene>